<dbReference type="OrthoDB" id="117988at2"/>
<protein>
    <submittedName>
        <fullName evidence="1">Uncharacterized protein</fullName>
    </submittedName>
</protein>
<dbReference type="RefSeq" id="WP_034825716.1">
    <property type="nucleotide sequence ID" value="NZ_AWFA01000013.1"/>
</dbReference>
<evidence type="ECO:0000313" key="1">
    <source>
        <dbReference type="EMBL" id="RAN34109.1"/>
    </source>
</evidence>
<gene>
    <name evidence="1" type="ORF">HY3_11120</name>
</gene>
<sequence length="142" mass="15554">MSFETDADIAALTAAFRARTLPKEKWTHAAHWAAALSLVAEDEAAAFRDMPAIIRAYNESVGGRNTDTEGYHETITLASLRAVAHALSGAPKGTPLHVILSDLLAGPCGQPDWILSYWSRENLFSPEARREWTAPNLQALPW</sequence>
<organism evidence="1 2">
    <name type="scientific">Hyphomonas pacifica</name>
    <dbReference type="NCBI Taxonomy" id="1280941"/>
    <lineage>
        <taxon>Bacteria</taxon>
        <taxon>Pseudomonadati</taxon>
        <taxon>Pseudomonadota</taxon>
        <taxon>Alphaproteobacteria</taxon>
        <taxon>Hyphomonadales</taxon>
        <taxon>Hyphomonadaceae</taxon>
        <taxon>Hyphomonas</taxon>
    </lineage>
</organism>
<evidence type="ECO:0000313" key="2">
    <source>
        <dbReference type="Proteomes" id="UP000249123"/>
    </source>
</evidence>
<proteinExistence type="predicted"/>
<dbReference type="Proteomes" id="UP000249123">
    <property type="component" value="Unassembled WGS sequence"/>
</dbReference>
<dbReference type="AlphaFoldDB" id="A0A062TU91"/>
<accession>A0A062TU91</accession>
<dbReference type="STRING" id="1280941.HY2_11120"/>
<comment type="caution">
    <text evidence="1">The sequence shown here is derived from an EMBL/GenBank/DDBJ whole genome shotgun (WGS) entry which is preliminary data.</text>
</comment>
<keyword evidence="2" id="KW-1185">Reference proteome</keyword>
<name>A0A062TU91_9PROT</name>
<dbReference type="eggNOG" id="ENOG5032RQY">
    <property type="taxonomic scope" value="Bacteria"/>
</dbReference>
<dbReference type="EMBL" id="AWFB01000013">
    <property type="protein sequence ID" value="RAN34109.1"/>
    <property type="molecule type" value="Genomic_DNA"/>
</dbReference>
<reference evidence="1 2" key="1">
    <citation type="submission" date="2013-04" db="EMBL/GenBank/DDBJ databases">
        <title>Hyphomonas sp. T24B3 Genome Sequencing.</title>
        <authorList>
            <person name="Lai Q."/>
            <person name="Shao Z."/>
        </authorList>
    </citation>
    <scope>NUCLEOTIDE SEQUENCE [LARGE SCALE GENOMIC DNA]</scope>
    <source>
        <strain evidence="1 2">T24B3</strain>
    </source>
</reference>